<dbReference type="HOGENOM" id="CLU_012536_0_0_1"/>
<keyword evidence="9" id="KW-1185">Reference proteome</keyword>
<protein>
    <submittedName>
        <fullName evidence="7">Forkhead transcription factor G</fullName>
    </submittedName>
</protein>
<feature type="region of interest" description="Disordered" evidence="5">
    <location>
        <begin position="391"/>
        <end position="437"/>
    </location>
</feature>
<feature type="compositionally biased region" description="Polar residues" evidence="5">
    <location>
        <begin position="488"/>
        <end position="514"/>
    </location>
</feature>
<proteinExistence type="predicted"/>
<reference evidence="8" key="5">
    <citation type="submission" date="2018-04" db="UniProtKB">
        <authorList>
            <consortium name="EnsemblFungi"/>
        </authorList>
    </citation>
    <scope>IDENTIFICATION</scope>
    <source>
        <strain evidence="8">R3-111a-1</strain>
    </source>
</reference>
<reference evidence="7" key="2">
    <citation type="submission" date="2010-07" db="EMBL/GenBank/DDBJ databases">
        <authorList>
            <consortium name="The Broad Institute Genome Sequencing Platform"/>
            <consortium name="Broad Institute Genome Sequencing Center for Infectious Disease"/>
            <person name="Ma L.-J."/>
            <person name="Dead R."/>
            <person name="Young S."/>
            <person name="Zeng Q."/>
            <person name="Koehrsen M."/>
            <person name="Alvarado L."/>
            <person name="Berlin A."/>
            <person name="Chapman S.B."/>
            <person name="Chen Z."/>
            <person name="Freedman E."/>
            <person name="Gellesch M."/>
            <person name="Goldberg J."/>
            <person name="Griggs A."/>
            <person name="Gujja S."/>
            <person name="Heilman E.R."/>
            <person name="Heiman D."/>
            <person name="Hepburn T."/>
            <person name="Howarth C."/>
            <person name="Jen D."/>
            <person name="Larson L."/>
            <person name="Mehta T."/>
            <person name="Neiman D."/>
            <person name="Pearson M."/>
            <person name="Roberts A."/>
            <person name="Saif S."/>
            <person name="Shea T."/>
            <person name="Shenoy N."/>
            <person name="Sisk P."/>
            <person name="Stolte C."/>
            <person name="Sykes S."/>
            <person name="Walk T."/>
            <person name="White J."/>
            <person name="Yandava C."/>
            <person name="Haas B."/>
            <person name="Nusbaum C."/>
            <person name="Birren B."/>
        </authorList>
    </citation>
    <scope>NUCLEOTIDE SEQUENCE</scope>
    <source>
        <strain evidence="7">R3-111a-1</strain>
    </source>
</reference>
<feature type="region of interest" description="Disordered" evidence="5">
    <location>
        <begin position="454"/>
        <end position="518"/>
    </location>
</feature>
<reference evidence="9" key="1">
    <citation type="submission" date="2010-07" db="EMBL/GenBank/DDBJ databases">
        <title>The genome sequence of Gaeumannomyces graminis var. tritici strain R3-111a-1.</title>
        <authorList>
            <consortium name="The Broad Institute Genome Sequencing Platform"/>
            <person name="Ma L.-J."/>
            <person name="Dead R."/>
            <person name="Young S."/>
            <person name="Zeng Q."/>
            <person name="Koehrsen M."/>
            <person name="Alvarado L."/>
            <person name="Berlin A."/>
            <person name="Chapman S.B."/>
            <person name="Chen Z."/>
            <person name="Freedman E."/>
            <person name="Gellesch M."/>
            <person name="Goldberg J."/>
            <person name="Griggs A."/>
            <person name="Gujja S."/>
            <person name="Heilman E.R."/>
            <person name="Heiman D."/>
            <person name="Hepburn T."/>
            <person name="Howarth C."/>
            <person name="Jen D."/>
            <person name="Larson L."/>
            <person name="Mehta T."/>
            <person name="Neiman D."/>
            <person name="Pearson M."/>
            <person name="Roberts A."/>
            <person name="Saif S."/>
            <person name="Shea T."/>
            <person name="Shenoy N."/>
            <person name="Sisk P."/>
            <person name="Stolte C."/>
            <person name="Sykes S."/>
            <person name="Walk T."/>
            <person name="White J."/>
            <person name="Yandava C."/>
            <person name="Haas B."/>
            <person name="Nusbaum C."/>
            <person name="Birren B."/>
        </authorList>
    </citation>
    <scope>NUCLEOTIDE SEQUENCE [LARGE SCALE GENOMIC DNA]</scope>
    <source>
        <strain evidence="9">R3-111a-1</strain>
    </source>
</reference>
<evidence type="ECO:0000259" key="6">
    <source>
        <dbReference type="PROSITE" id="PS50039"/>
    </source>
</evidence>
<evidence type="ECO:0000256" key="1">
    <source>
        <dbReference type="ARBA" id="ARBA00004123"/>
    </source>
</evidence>
<evidence type="ECO:0000256" key="2">
    <source>
        <dbReference type="ARBA" id="ARBA00023125"/>
    </source>
</evidence>
<evidence type="ECO:0000256" key="3">
    <source>
        <dbReference type="ARBA" id="ARBA00023242"/>
    </source>
</evidence>
<evidence type="ECO:0000313" key="8">
    <source>
        <dbReference type="EnsemblFungi" id="EJT74394"/>
    </source>
</evidence>
<feature type="region of interest" description="Disordered" evidence="5">
    <location>
        <begin position="169"/>
        <end position="197"/>
    </location>
</feature>
<dbReference type="OrthoDB" id="5954824at2759"/>
<dbReference type="InterPro" id="IPR036390">
    <property type="entry name" value="WH_DNA-bd_sf"/>
</dbReference>
<dbReference type="GO" id="GO:0000978">
    <property type="term" value="F:RNA polymerase II cis-regulatory region sequence-specific DNA binding"/>
    <property type="evidence" value="ECO:0007669"/>
    <property type="project" value="UniProtKB-ARBA"/>
</dbReference>
<dbReference type="SMR" id="J3P400"/>
<dbReference type="GeneID" id="20348693"/>
<dbReference type="Gene3D" id="1.10.10.10">
    <property type="entry name" value="Winged helix-like DNA-binding domain superfamily/Winged helix DNA-binding domain"/>
    <property type="match status" value="1"/>
</dbReference>
<dbReference type="eggNOG" id="KOG2294">
    <property type="taxonomic scope" value="Eukaryota"/>
</dbReference>
<dbReference type="EnsemblFungi" id="EJT74394">
    <property type="protein sequence ID" value="EJT74394"/>
    <property type="gene ID" value="GGTG_08235"/>
</dbReference>
<dbReference type="SMART" id="SM00339">
    <property type="entry name" value="FH"/>
    <property type="match status" value="1"/>
</dbReference>
<dbReference type="FunFam" id="1.10.10.10:FF:000260">
    <property type="entry name" value="Forkhead transcription factor (Sep1)"/>
    <property type="match status" value="1"/>
</dbReference>
<dbReference type="STRING" id="644352.J3P400"/>
<dbReference type="PRINTS" id="PR00053">
    <property type="entry name" value="FORKHEAD"/>
</dbReference>
<feature type="compositionally biased region" description="Basic and acidic residues" evidence="5">
    <location>
        <begin position="169"/>
        <end position="186"/>
    </location>
</feature>
<feature type="DNA-binding region" description="Fork-head" evidence="4">
    <location>
        <begin position="206"/>
        <end position="300"/>
    </location>
</feature>
<dbReference type="EMBL" id="GL385398">
    <property type="protein sequence ID" value="EJT74394.1"/>
    <property type="molecule type" value="Genomic_DNA"/>
</dbReference>
<feature type="domain" description="Fork-head" evidence="6">
    <location>
        <begin position="206"/>
        <end position="300"/>
    </location>
</feature>
<reference evidence="8" key="4">
    <citation type="journal article" date="2015" name="G3 (Bethesda)">
        <title>Genome sequences of three phytopathogenic species of the Magnaporthaceae family of fungi.</title>
        <authorList>
            <person name="Okagaki L.H."/>
            <person name="Nunes C.C."/>
            <person name="Sailsbery J."/>
            <person name="Clay B."/>
            <person name="Brown D."/>
            <person name="John T."/>
            <person name="Oh Y."/>
            <person name="Young N."/>
            <person name="Fitzgerald M."/>
            <person name="Haas B.J."/>
            <person name="Zeng Q."/>
            <person name="Young S."/>
            <person name="Adiconis X."/>
            <person name="Fan L."/>
            <person name="Levin J.Z."/>
            <person name="Mitchell T.K."/>
            <person name="Okubara P.A."/>
            <person name="Farman M.L."/>
            <person name="Kohn L.M."/>
            <person name="Birren B."/>
            <person name="Ma L.-J."/>
            <person name="Dean R.A."/>
        </authorList>
    </citation>
    <scope>NUCLEOTIDE SEQUENCE</scope>
    <source>
        <strain evidence="8">R3-111a-1</strain>
    </source>
</reference>
<dbReference type="InterPro" id="IPR036388">
    <property type="entry name" value="WH-like_DNA-bd_sf"/>
</dbReference>
<evidence type="ECO:0000313" key="7">
    <source>
        <dbReference type="EMBL" id="EJT74394.1"/>
    </source>
</evidence>
<evidence type="ECO:0000313" key="9">
    <source>
        <dbReference type="Proteomes" id="UP000006039"/>
    </source>
</evidence>
<dbReference type="PANTHER" id="PTHR11829:SF343">
    <property type="entry name" value="FORK-HEAD DOMAIN-CONTAINING PROTEIN"/>
    <property type="match status" value="1"/>
</dbReference>
<feature type="region of interest" description="Disordered" evidence="5">
    <location>
        <begin position="615"/>
        <end position="677"/>
    </location>
</feature>
<dbReference type="InterPro" id="IPR030456">
    <property type="entry name" value="TF_fork_head_CS_2"/>
</dbReference>
<dbReference type="GO" id="GO:0001228">
    <property type="term" value="F:DNA-binding transcription activator activity, RNA polymerase II-specific"/>
    <property type="evidence" value="ECO:0007669"/>
    <property type="project" value="UniProtKB-ARBA"/>
</dbReference>
<dbReference type="InterPro" id="IPR001766">
    <property type="entry name" value="Fork_head_dom"/>
</dbReference>
<dbReference type="Proteomes" id="UP000006039">
    <property type="component" value="Unassembled WGS sequence"/>
</dbReference>
<name>J3P400_GAET3</name>
<keyword evidence="2 4" id="KW-0238">DNA-binding</keyword>
<dbReference type="SUPFAM" id="SSF46785">
    <property type="entry name" value="Winged helix' DNA-binding domain"/>
    <property type="match status" value="1"/>
</dbReference>
<dbReference type="RefSeq" id="XP_009224338.1">
    <property type="nucleotide sequence ID" value="XM_009226074.1"/>
</dbReference>
<comment type="subcellular location">
    <subcellularLocation>
        <location evidence="1 4">Nucleus</location>
    </subcellularLocation>
</comment>
<dbReference type="VEuPathDB" id="FungiDB:GGTG_08235"/>
<feature type="region of interest" description="Disordered" evidence="5">
    <location>
        <begin position="732"/>
        <end position="759"/>
    </location>
</feature>
<evidence type="ECO:0000256" key="4">
    <source>
        <dbReference type="PROSITE-ProRule" id="PRU00089"/>
    </source>
</evidence>
<reference evidence="7" key="3">
    <citation type="submission" date="2010-09" db="EMBL/GenBank/DDBJ databases">
        <title>Annotation of Gaeumannomyces graminis var. tritici R3-111a-1.</title>
        <authorList>
            <consortium name="The Broad Institute Genome Sequencing Platform"/>
            <person name="Ma L.-J."/>
            <person name="Dead R."/>
            <person name="Young S.K."/>
            <person name="Zeng Q."/>
            <person name="Gargeya S."/>
            <person name="Fitzgerald M."/>
            <person name="Haas B."/>
            <person name="Abouelleil A."/>
            <person name="Alvarado L."/>
            <person name="Arachchi H.M."/>
            <person name="Berlin A."/>
            <person name="Brown A."/>
            <person name="Chapman S.B."/>
            <person name="Chen Z."/>
            <person name="Dunbar C."/>
            <person name="Freedman E."/>
            <person name="Gearin G."/>
            <person name="Gellesch M."/>
            <person name="Goldberg J."/>
            <person name="Griggs A."/>
            <person name="Gujja S."/>
            <person name="Heiman D."/>
            <person name="Howarth C."/>
            <person name="Larson L."/>
            <person name="Lui A."/>
            <person name="MacDonald P.J.P."/>
            <person name="Mehta T."/>
            <person name="Montmayeur A."/>
            <person name="Murphy C."/>
            <person name="Neiman D."/>
            <person name="Pearson M."/>
            <person name="Priest M."/>
            <person name="Roberts A."/>
            <person name="Saif S."/>
            <person name="Shea T."/>
            <person name="Shenoy N."/>
            <person name="Sisk P."/>
            <person name="Stolte C."/>
            <person name="Sykes S."/>
            <person name="Yandava C."/>
            <person name="Wortman J."/>
            <person name="Nusbaum C."/>
            <person name="Birren B."/>
        </authorList>
    </citation>
    <scope>NUCLEOTIDE SEQUENCE</scope>
    <source>
        <strain evidence="7">R3-111a-1</strain>
    </source>
</reference>
<dbReference type="GO" id="GO:0005634">
    <property type="term" value="C:nucleus"/>
    <property type="evidence" value="ECO:0007669"/>
    <property type="project" value="UniProtKB-SubCell"/>
</dbReference>
<dbReference type="PROSITE" id="PS00658">
    <property type="entry name" value="FORK_HEAD_2"/>
    <property type="match status" value="1"/>
</dbReference>
<dbReference type="AlphaFoldDB" id="J3P400"/>
<dbReference type="InterPro" id="IPR050211">
    <property type="entry name" value="FOX_domain-containing"/>
</dbReference>
<keyword evidence="3 4" id="KW-0539">Nucleus</keyword>
<gene>
    <name evidence="8" type="primary">20348693</name>
    <name evidence="7" type="ORF">GGTG_08235</name>
</gene>
<sequence>MARNARFGPLEPVQIFQDGFYDQATPIMSHAPMPPTSAAPRRALQPSNRNVIFNPPNHNMSAVRQSPFKPALQGGTPLAPLKASQTNIGAVSIIPPCAQRAPTDSLPKKQPVMSRFKTVAQKPAFAGTSAAAPGHLGKENYQGSMMYPVPPPLNLSIDSFYQKPSGKRLLEAPPIKDSRPQKKPRLDGGPLPPHDSFPLIVDDGTKPGHSYAMLIGMAILRSPQRRLTLSQIYKWISDNFSFYSPNDAGWQNSIRHNLSLNKNFIKHERPKDDPGKGNYWAIEPGMEHLFMKEKLARKSISASDNVSVMSTVLEPSLPPPPSSSEPVLPTQLASAATPIVPNAPSTAIPTPLEQEPSSDATIPVSDSGAADEALDTTIAVATTEPLTDANGYSPLAAAMHSSPPIPRHLEPRRNTPPPPLTSHHRESSAAKSHKRKFASMDDSGYISSLESSVLRSNQNGRLLTSEADRPRIKRGRAEEEIARLRASSYESPSKGRSWSGFMPQSSSPLRQTSGHDAGQMLPPLTPAVKLAPPPRPPPSVSPNTNLRLHRAKVQRMVDSPLRRVLDMPEQENGWGTPGGYQFDPSVYDFSFGVDTSGVAEFDIFQDSTMPSIFPSVEDGSPVKRSLKRPRLERPSSTGVLGEITNSGSRRPLASAPLLKATRSPATTLDTPSKALAGGLLPSSPSKVFLQSPAKLPDMAADAENTWLNIDDFCSTTTFLEEAGDFPGVDITQGFDKIGQPSRSSKSGKPGLGRSYTTSF</sequence>
<dbReference type="PANTHER" id="PTHR11829">
    <property type="entry name" value="FORKHEAD BOX PROTEIN"/>
    <property type="match status" value="1"/>
</dbReference>
<dbReference type="Pfam" id="PF00250">
    <property type="entry name" value="Forkhead"/>
    <property type="match status" value="1"/>
</dbReference>
<organism evidence="7">
    <name type="scientific">Gaeumannomyces tritici (strain R3-111a-1)</name>
    <name type="common">Wheat and barley take-all root rot fungus</name>
    <name type="synonym">Gaeumannomyces graminis var. tritici</name>
    <dbReference type="NCBI Taxonomy" id="644352"/>
    <lineage>
        <taxon>Eukaryota</taxon>
        <taxon>Fungi</taxon>
        <taxon>Dikarya</taxon>
        <taxon>Ascomycota</taxon>
        <taxon>Pezizomycotina</taxon>
        <taxon>Sordariomycetes</taxon>
        <taxon>Sordariomycetidae</taxon>
        <taxon>Magnaporthales</taxon>
        <taxon>Magnaporthaceae</taxon>
        <taxon>Gaeumannomyces</taxon>
    </lineage>
</organism>
<dbReference type="CDD" id="cd00059">
    <property type="entry name" value="FH_FOX"/>
    <property type="match status" value="1"/>
</dbReference>
<dbReference type="PROSITE" id="PS50039">
    <property type="entry name" value="FORK_HEAD_3"/>
    <property type="match status" value="1"/>
</dbReference>
<feature type="region of interest" description="Disordered" evidence="5">
    <location>
        <begin position="340"/>
        <end position="369"/>
    </location>
</feature>
<accession>J3P400</accession>
<feature type="compositionally biased region" description="Basic and acidic residues" evidence="5">
    <location>
        <begin position="466"/>
        <end position="483"/>
    </location>
</feature>
<evidence type="ECO:0000256" key="5">
    <source>
        <dbReference type="SAM" id="MobiDB-lite"/>
    </source>
</evidence>
<feature type="compositionally biased region" description="Polar residues" evidence="5">
    <location>
        <begin position="634"/>
        <end position="648"/>
    </location>
</feature>